<comment type="similarity">
    <text evidence="1">Belongs to the FGGY kinase family.</text>
</comment>
<evidence type="ECO:0000313" key="6">
    <source>
        <dbReference type="EMBL" id="PWE85253.1"/>
    </source>
</evidence>
<dbReference type="InterPro" id="IPR043129">
    <property type="entry name" value="ATPase_NBD"/>
</dbReference>
<gene>
    <name evidence="6" type="ORF">LG34_17075</name>
</gene>
<protein>
    <submittedName>
        <fullName evidence="6">ATPase</fullName>
    </submittedName>
</protein>
<evidence type="ECO:0000256" key="2">
    <source>
        <dbReference type="ARBA" id="ARBA00022679"/>
    </source>
</evidence>
<reference evidence="6 7" key="1">
    <citation type="submission" date="2014-09" db="EMBL/GenBank/DDBJ databases">
        <title>Butyrate-producing bacteria isolated from human gut.</title>
        <authorList>
            <person name="Zhang Q."/>
            <person name="Zhao L."/>
        </authorList>
    </citation>
    <scope>NUCLEOTIDE SEQUENCE [LARGE SCALE GENOMIC DNA]</scope>
    <source>
        <strain evidence="6 7">21</strain>
    </source>
</reference>
<dbReference type="SUPFAM" id="SSF53067">
    <property type="entry name" value="Actin-like ATPase domain"/>
    <property type="match status" value="2"/>
</dbReference>
<evidence type="ECO:0000259" key="4">
    <source>
        <dbReference type="Pfam" id="PF00370"/>
    </source>
</evidence>
<dbReference type="Pfam" id="PF02782">
    <property type="entry name" value="FGGY_C"/>
    <property type="match status" value="1"/>
</dbReference>
<keyword evidence="2" id="KW-0808">Transferase</keyword>
<dbReference type="Gene3D" id="3.30.420.40">
    <property type="match status" value="2"/>
</dbReference>
<name>A0A2V1JPI4_EUBRA</name>
<comment type="caution">
    <text evidence="6">The sequence shown here is derived from an EMBL/GenBank/DDBJ whole genome shotgun (WGS) entry which is preliminary data.</text>
</comment>
<dbReference type="Proteomes" id="UP000245288">
    <property type="component" value="Unassembled WGS sequence"/>
</dbReference>
<dbReference type="GO" id="GO:0005975">
    <property type="term" value="P:carbohydrate metabolic process"/>
    <property type="evidence" value="ECO:0007669"/>
    <property type="project" value="InterPro"/>
</dbReference>
<dbReference type="Pfam" id="PF00370">
    <property type="entry name" value="FGGY_N"/>
    <property type="match status" value="1"/>
</dbReference>
<dbReference type="InterPro" id="IPR050406">
    <property type="entry name" value="FGGY_Carb_Kinase"/>
</dbReference>
<accession>A0A2V1JPI4</accession>
<proteinExistence type="inferred from homology"/>
<keyword evidence="3" id="KW-0418">Kinase</keyword>
<dbReference type="OrthoDB" id="9760563at2"/>
<organism evidence="6 7">
    <name type="scientific">Eubacterium ramulus</name>
    <dbReference type="NCBI Taxonomy" id="39490"/>
    <lineage>
        <taxon>Bacteria</taxon>
        <taxon>Bacillati</taxon>
        <taxon>Bacillota</taxon>
        <taxon>Clostridia</taxon>
        <taxon>Eubacteriales</taxon>
        <taxon>Eubacteriaceae</taxon>
        <taxon>Eubacterium</taxon>
    </lineage>
</organism>
<dbReference type="InterPro" id="IPR018484">
    <property type="entry name" value="FGGY_N"/>
</dbReference>
<evidence type="ECO:0000313" key="7">
    <source>
        <dbReference type="Proteomes" id="UP000245288"/>
    </source>
</evidence>
<evidence type="ECO:0000256" key="1">
    <source>
        <dbReference type="ARBA" id="ARBA00009156"/>
    </source>
</evidence>
<dbReference type="AlphaFoldDB" id="A0A2V1JPI4"/>
<dbReference type="PANTHER" id="PTHR43095:SF5">
    <property type="entry name" value="XYLULOSE KINASE"/>
    <property type="match status" value="1"/>
</dbReference>
<dbReference type="InterPro" id="IPR018485">
    <property type="entry name" value="FGGY_C"/>
</dbReference>
<evidence type="ECO:0000256" key="3">
    <source>
        <dbReference type="ARBA" id="ARBA00022777"/>
    </source>
</evidence>
<evidence type="ECO:0000259" key="5">
    <source>
        <dbReference type="Pfam" id="PF02782"/>
    </source>
</evidence>
<sequence>MENVKIAKLIRNGETVLGMEFGSTRIKAVLIDAAGNPLASGSHGWENRLENQIWTYSLTDIKEGLQDCYAKLKQDVQEKYGETLKRVAAMGFSGMMHGYMAFDAQDQLLVPFRTWRNTMTEQAAKELSETFSFNIPQRWSVAHLYQAILNGESHVSQISFVTTLAGYIHWQLTGEKVVGVGEAAGMFPIDSNTNDYDAAMAAKFDTLLLEKGLNYHLTDIFPKVLAAGEKAGVLSETGAKLLDPAGDLEAGILLCPPEGDAGTGMTATNSVAVRTGNVSAGTSVFAMIVLEQALSKYYEEIDMVTTPDGKPVAMVHCNNCTSDLNAWVGLFGEALEAFGVKPDMDTLYGTLYRKALEGDADCGGLLAYNYFSGESITGFEEGRPLFVRRPDSKFNLANFMRVHLLTSLGALKAGMDILVKEEKVQIDKMLGHGGFFLTKGVGQRVMAAAMQTPVFVMETAGEGGAWGIALLAAYMIGKAEGQTLPDYLNTVIFHGEEGSVMQPDAADVEGFETFMKDYKAGLAIERAAVEQLR</sequence>
<dbReference type="PANTHER" id="PTHR43095">
    <property type="entry name" value="SUGAR KINASE"/>
    <property type="match status" value="1"/>
</dbReference>
<feature type="domain" description="Carbohydrate kinase FGGY C-terminal" evidence="5">
    <location>
        <begin position="277"/>
        <end position="475"/>
    </location>
</feature>
<dbReference type="EMBL" id="JRFU01000259">
    <property type="protein sequence ID" value="PWE85253.1"/>
    <property type="molecule type" value="Genomic_DNA"/>
</dbReference>
<feature type="domain" description="Carbohydrate kinase FGGY N-terminal" evidence="4">
    <location>
        <begin position="16"/>
        <end position="241"/>
    </location>
</feature>
<keyword evidence="7" id="KW-1185">Reference proteome</keyword>
<dbReference type="RefSeq" id="WP_109217029.1">
    <property type="nucleotide sequence ID" value="NZ_JRFU01000259.1"/>
</dbReference>
<dbReference type="CDD" id="cd07809">
    <property type="entry name" value="ASKHA_NBD_FGGY_BaXK-like"/>
    <property type="match status" value="1"/>
</dbReference>
<dbReference type="GO" id="GO:0016301">
    <property type="term" value="F:kinase activity"/>
    <property type="evidence" value="ECO:0007669"/>
    <property type="project" value="UniProtKB-KW"/>
</dbReference>